<keyword evidence="1" id="KW-0472">Membrane</keyword>
<comment type="caution">
    <text evidence="2">The sequence shown here is derived from an EMBL/GenBank/DDBJ whole genome shotgun (WGS) entry which is preliminary data.</text>
</comment>
<reference evidence="2 3" key="1">
    <citation type="submission" date="2009-06" db="EMBL/GenBank/DDBJ databases">
        <title>The draft genome of Clostridium carboxidivorans P7.</title>
        <authorList>
            <consortium name="US DOE Joint Genome Institute (JGI-PGF)"/>
            <person name="Lucas S."/>
            <person name="Copeland A."/>
            <person name="Lapidus A."/>
            <person name="Glavina del Rio T."/>
            <person name="Tice H."/>
            <person name="Bruce D."/>
            <person name="Goodwin L."/>
            <person name="Pitluck S."/>
            <person name="Larimer F."/>
            <person name="Land M.L."/>
            <person name="Hauser L."/>
            <person name="Hemme C.L."/>
        </authorList>
    </citation>
    <scope>NUCLEOTIDE SEQUENCE [LARGE SCALE GENOMIC DNA]</scope>
    <source>
        <strain evidence="2 3">P7</strain>
    </source>
</reference>
<evidence type="ECO:0000313" key="3">
    <source>
        <dbReference type="Proteomes" id="UP000004198"/>
    </source>
</evidence>
<keyword evidence="3" id="KW-1185">Reference proteome</keyword>
<feature type="transmembrane region" description="Helical" evidence="1">
    <location>
        <begin position="12"/>
        <end position="32"/>
    </location>
</feature>
<evidence type="ECO:0000256" key="1">
    <source>
        <dbReference type="SAM" id="Phobius"/>
    </source>
</evidence>
<keyword evidence="1" id="KW-0812">Transmembrane</keyword>
<dbReference type="Proteomes" id="UP000004198">
    <property type="component" value="Unassembled WGS sequence"/>
</dbReference>
<keyword evidence="1" id="KW-1133">Transmembrane helix</keyword>
<dbReference type="AlphaFoldDB" id="C6PY48"/>
<evidence type="ECO:0000313" key="2">
    <source>
        <dbReference type="EMBL" id="EET85836.1"/>
    </source>
</evidence>
<dbReference type="EMBL" id="ACVI01000074">
    <property type="protein sequence ID" value="EET85836.1"/>
    <property type="molecule type" value="Genomic_DNA"/>
</dbReference>
<accession>C6PY48</accession>
<sequence>MEQRIIEPSDIKYYLGEILIFVLLSALTWFIVY</sequence>
<proteinExistence type="predicted"/>
<gene>
    <name evidence="2" type="ORF">CcarbDRAFT_3715</name>
</gene>
<name>C6PY48_9CLOT</name>
<protein>
    <submittedName>
        <fullName evidence="2">Uncharacterized protein</fullName>
    </submittedName>
</protein>
<organism evidence="2 3">
    <name type="scientific">Clostridium carboxidivorans P7</name>
    <dbReference type="NCBI Taxonomy" id="536227"/>
    <lineage>
        <taxon>Bacteria</taxon>
        <taxon>Bacillati</taxon>
        <taxon>Bacillota</taxon>
        <taxon>Clostridia</taxon>
        <taxon>Eubacteriales</taxon>
        <taxon>Clostridiaceae</taxon>
        <taxon>Clostridium</taxon>
    </lineage>
</organism>